<dbReference type="GO" id="GO:0016020">
    <property type="term" value="C:membrane"/>
    <property type="evidence" value="ECO:0007669"/>
    <property type="project" value="UniProtKB-SubCell"/>
</dbReference>
<evidence type="ECO:0000313" key="7">
    <source>
        <dbReference type="EMBL" id="MBA0661637.1"/>
    </source>
</evidence>
<feature type="transmembrane region" description="Helical" evidence="5">
    <location>
        <begin position="41"/>
        <end position="63"/>
    </location>
</feature>
<dbReference type="AlphaFoldDB" id="A0A7J8VFR5"/>
<keyword evidence="3 5" id="KW-1133">Transmembrane helix</keyword>
<keyword evidence="4 5" id="KW-0472">Membrane</keyword>
<dbReference type="PANTHER" id="PTHR31234">
    <property type="entry name" value="LATE EMBRYOGENESIS ABUNDANT (LEA) HYDROXYPROLINE-RICH GLYCOPROTEIN FAMILY"/>
    <property type="match status" value="1"/>
</dbReference>
<name>A0A7J8VFR5_9ROSI</name>
<comment type="subcellular location">
    <subcellularLocation>
        <location evidence="1">Membrane</location>
        <topology evidence="1">Single-pass membrane protein</topology>
    </subcellularLocation>
</comment>
<dbReference type="Pfam" id="PF03168">
    <property type="entry name" value="LEA_2"/>
    <property type="match status" value="1"/>
</dbReference>
<evidence type="ECO:0000256" key="3">
    <source>
        <dbReference type="ARBA" id="ARBA00022989"/>
    </source>
</evidence>
<dbReference type="PANTHER" id="PTHR31234:SF4">
    <property type="entry name" value="EXPRESSED PROTEIN"/>
    <property type="match status" value="1"/>
</dbReference>
<keyword evidence="2 5" id="KW-0812">Transmembrane</keyword>
<comment type="caution">
    <text evidence="7">The sequence shown here is derived from an EMBL/GenBank/DDBJ whole genome shotgun (WGS) entry which is preliminary data.</text>
</comment>
<evidence type="ECO:0000256" key="1">
    <source>
        <dbReference type="ARBA" id="ARBA00004167"/>
    </source>
</evidence>
<protein>
    <recommendedName>
        <fullName evidence="6">Late embryogenesis abundant protein LEA-2 subgroup domain-containing protein</fullName>
    </recommendedName>
</protein>
<evidence type="ECO:0000256" key="2">
    <source>
        <dbReference type="ARBA" id="ARBA00022692"/>
    </source>
</evidence>
<reference evidence="7 8" key="1">
    <citation type="journal article" date="2019" name="Genome Biol. Evol.">
        <title>Insights into the evolution of the New World diploid cottons (Gossypium, subgenus Houzingenia) based on genome sequencing.</title>
        <authorList>
            <person name="Grover C.E."/>
            <person name="Arick M.A. 2nd"/>
            <person name="Thrash A."/>
            <person name="Conover J.L."/>
            <person name="Sanders W.S."/>
            <person name="Peterson D.G."/>
            <person name="Frelichowski J.E."/>
            <person name="Scheffler J.A."/>
            <person name="Scheffler B.E."/>
            <person name="Wendel J.F."/>
        </authorList>
    </citation>
    <scope>NUCLEOTIDE SEQUENCE [LARGE SCALE GENOMIC DNA]</scope>
    <source>
        <strain evidence="7">57</strain>
        <tissue evidence="7">Leaf</tissue>
    </source>
</reference>
<gene>
    <name evidence="7" type="ORF">Goklo_005913</name>
</gene>
<dbReference type="InterPro" id="IPR004864">
    <property type="entry name" value="LEA_2"/>
</dbReference>
<evidence type="ECO:0000313" key="8">
    <source>
        <dbReference type="Proteomes" id="UP000593573"/>
    </source>
</evidence>
<organism evidence="7 8">
    <name type="scientific">Gossypium klotzschianum</name>
    <dbReference type="NCBI Taxonomy" id="34286"/>
    <lineage>
        <taxon>Eukaryota</taxon>
        <taxon>Viridiplantae</taxon>
        <taxon>Streptophyta</taxon>
        <taxon>Embryophyta</taxon>
        <taxon>Tracheophyta</taxon>
        <taxon>Spermatophyta</taxon>
        <taxon>Magnoliopsida</taxon>
        <taxon>eudicotyledons</taxon>
        <taxon>Gunneridae</taxon>
        <taxon>Pentapetalae</taxon>
        <taxon>rosids</taxon>
        <taxon>malvids</taxon>
        <taxon>Malvales</taxon>
        <taxon>Malvaceae</taxon>
        <taxon>Malvoideae</taxon>
        <taxon>Gossypium</taxon>
    </lineage>
</organism>
<evidence type="ECO:0000256" key="5">
    <source>
        <dbReference type="SAM" id="Phobius"/>
    </source>
</evidence>
<dbReference type="Proteomes" id="UP000593573">
    <property type="component" value="Unassembled WGS sequence"/>
</dbReference>
<proteinExistence type="predicted"/>
<feature type="domain" description="Late embryogenesis abundant protein LEA-2 subgroup" evidence="6">
    <location>
        <begin position="96"/>
        <end position="190"/>
    </location>
</feature>
<accession>A0A7J8VFR5</accession>
<dbReference type="SUPFAM" id="SSF117070">
    <property type="entry name" value="LEA14-like"/>
    <property type="match status" value="1"/>
</dbReference>
<dbReference type="EMBL" id="JABFAB010000010">
    <property type="protein sequence ID" value="MBA0661637.1"/>
    <property type="molecule type" value="Genomic_DNA"/>
</dbReference>
<dbReference type="Gene3D" id="2.60.40.1820">
    <property type="match status" value="1"/>
</dbReference>
<keyword evidence="8" id="KW-1185">Reference proteome</keyword>
<evidence type="ECO:0000256" key="4">
    <source>
        <dbReference type="ARBA" id="ARBA00023136"/>
    </source>
</evidence>
<evidence type="ECO:0000259" key="6">
    <source>
        <dbReference type="Pfam" id="PF03168"/>
    </source>
</evidence>
<dbReference type="OrthoDB" id="1917236at2759"/>
<dbReference type="GO" id="GO:0098542">
    <property type="term" value="P:defense response to other organism"/>
    <property type="evidence" value="ECO:0007669"/>
    <property type="project" value="InterPro"/>
</dbReference>
<dbReference type="InterPro" id="IPR044839">
    <property type="entry name" value="NDR1-like"/>
</dbReference>
<sequence length="316" mass="35948">MSKQDLRHSSAPYSRLSPNPNHQNVVVLPVYYPRHNDNYRCLRHCLAFTSVILLLSAALFLLYPSDPTLELARLQLNHVGVNTSPKLTLDLSFSLTIRVRNRDFFSLDYDKLVVSVGYRGRELGLVSSEGGRVRARGSSYVNATLDLDGFEVVHDVIYLLSDWAKGVIPFDTNTKVDGDLGLFLFKIPLKVIPFPLFFSLEFDSAINSMVYFVWSVYLMLSASTMFDFECMMFQAKVSCEVYMDRNNQSIVRQDCYAERLAFVQKEFQIIFLFSVCIEGKKSNVVDSAPLDVLEVGNRFGFCCDLVPLFDDTVHVM</sequence>